<dbReference type="RefSeq" id="XP_043138330.1">
    <property type="nucleotide sequence ID" value="XM_043280785.1"/>
</dbReference>
<dbReference type="GeneID" id="66984166"/>
<dbReference type="EMBL" id="AP024420">
    <property type="protein sequence ID" value="BCR89808.1"/>
    <property type="molecule type" value="Genomic_DNA"/>
</dbReference>
<dbReference type="InterPro" id="IPR036291">
    <property type="entry name" value="NAD(P)-bd_dom_sf"/>
</dbReference>
<reference evidence="2" key="1">
    <citation type="submission" date="2021-01" db="EMBL/GenBank/DDBJ databases">
        <authorList>
            <consortium name="Aspergillus chevalieri M1 genome sequencing consortium"/>
            <person name="Kazuki M."/>
            <person name="Futagami T."/>
        </authorList>
    </citation>
    <scope>NUCLEOTIDE SEQUENCE</scope>
    <source>
        <strain evidence="2">M1</strain>
    </source>
</reference>
<evidence type="ECO:0008006" key="4">
    <source>
        <dbReference type="Google" id="ProtNLM"/>
    </source>
</evidence>
<dbReference type="GO" id="GO:0019748">
    <property type="term" value="P:secondary metabolic process"/>
    <property type="evidence" value="ECO:0007669"/>
    <property type="project" value="TreeGrafter"/>
</dbReference>
<dbReference type="GO" id="GO:0016491">
    <property type="term" value="F:oxidoreductase activity"/>
    <property type="evidence" value="ECO:0007669"/>
    <property type="project" value="TreeGrafter"/>
</dbReference>
<evidence type="ECO:0000313" key="2">
    <source>
        <dbReference type="EMBL" id="BCR89808.1"/>
    </source>
</evidence>
<dbReference type="InterPro" id="IPR002347">
    <property type="entry name" value="SDR_fam"/>
</dbReference>
<organism evidence="2 3">
    <name type="scientific">Aspergillus chevalieri</name>
    <name type="common">Eurotium chevalieri</name>
    <dbReference type="NCBI Taxonomy" id="182096"/>
    <lineage>
        <taxon>Eukaryota</taxon>
        <taxon>Fungi</taxon>
        <taxon>Dikarya</taxon>
        <taxon>Ascomycota</taxon>
        <taxon>Pezizomycotina</taxon>
        <taxon>Eurotiomycetes</taxon>
        <taxon>Eurotiomycetidae</taxon>
        <taxon>Eurotiales</taxon>
        <taxon>Aspergillaceae</taxon>
        <taxon>Aspergillus</taxon>
        <taxon>Aspergillus subgen. Aspergillus</taxon>
    </lineage>
</organism>
<accession>A0A7R7ZPP1</accession>
<evidence type="ECO:0000256" key="1">
    <source>
        <dbReference type="ARBA" id="ARBA00006484"/>
    </source>
</evidence>
<dbReference type="InterPro" id="IPR051468">
    <property type="entry name" value="Fungal_SecMetab_SDRs"/>
</dbReference>
<dbReference type="KEGG" id="ache:ACHE_51006A"/>
<dbReference type="Pfam" id="PF00106">
    <property type="entry name" value="adh_short"/>
    <property type="match status" value="1"/>
</dbReference>
<protein>
    <recommendedName>
        <fullName evidence="4">NAD(P)-binding protein</fullName>
    </recommendedName>
</protein>
<dbReference type="SUPFAM" id="SSF51735">
    <property type="entry name" value="NAD(P)-binding Rossmann-fold domains"/>
    <property type="match status" value="1"/>
</dbReference>
<comment type="similarity">
    <text evidence="1">Belongs to the short-chain dehydrogenases/reductases (SDR) family.</text>
</comment>
<keyword evidence="3" id="KW-1185">Reference proteome</keyword>
<evidence type="ECO:0000313" key="3">
    <source>
        <dbReference type="Proteomes" id="UP000637239"/>
    </source>
</evidence>
<dbReference type="PRINTS" id="PR00081">
    <property type="entry name" value="GDHRDH"/>
</dbReference>
<name>A0A7R7ZPP1_ASPCH</name>
<dbReference type="PANTHER" id="PTHR43544:SF32">
    <property type="entry name" value="CHAIN DEHYDROGENASE, PUTATIVE (AFU_ORTHOLOGUE AFUA_5G01530)-RELATED"/>
    <property type="match status" value="1"/>
</dbReference>
<proteinExistence type="inferred from homology"/>
<sequence>MNMEQKLVFITGANQGIGLETSKNLILSGNYHVILGSRNPAKGAKSIKALRALPDVKGTASWVQIDVTDDKSVDAAAAQIASQYGKLDILVNNAGIISLASPPSREALRQILDVNVVGALSTTKALLDLLRKAPEKGLVSVSSSTGCITHAVNPKSPYYSPLGTEYRTSKAAVNMLMVIYQARLKDDGFKVLGADRVCVLRILQGNQSRCAIEALQSRRMVAAEWRLWSRERRMRMLGGC</sequence>
<gene>
    <name evidence="2" type="ORF">ACHE_51006A</name>
</gene>
<dbReference type="Proteomes" id="UP000637239">
    <property type="component" value="Chromosome 5"/>
</dbReference>
<dbReference type="GO" id="GO:0005737">
    <property type="term" value="C:cytoplasm"/>
    <property type="evidence" value="ECO:0007669"/>
    <property type="project" value="TreeGrafter"/>
</dbReference>
<dbReference type="AlphaFoldDB" id="A0A7R7ZPP1"/>
<reference evidence="2" key="2">
    <citation type="submission" date="2021-02" db="EMBL/GenBank/DDBJ databases">
        <title>Aspergillus chevalieri M1 genome sequence.</title>
        <authorList>
            <person name="Kadooka C."/>
            <person name="Mori K."/>
            <person name="Futagami T."/>
        </authorList>
    </citation>
    <scope>NUCLEOTIDE SEQUENCE</scope>
    <source>
        <strain evidence="2">M1</strain>
    </source>
</reference>
<dbReference type="Gene3D" id="3.40.50.720">
    <property type="entry name" value="NAD(P)-binding Rossmann-like Domain"/>
    <property type="match status" value="1"/>
</dbReference>
<dbReference type="PANTHER" id="PTHR43544">
    <property type="entry name" value="SHORT-CHAIN DEHYDROGENASE/REDUCTASE"/>
    <property type="match status" value="1"/>
</dbReference>